<name>D3QBP3_STANL</name>
<dbReference type="STRING" id="446470.Snas_3255"/>
<proteinExistence type="predicted"/>
<dbReference type="EMBL" id="CP001778">
    <property type="protein sequence ID" value="ADD42925.1"/>
    <property type="molecule type" value="Genomic_DNA"/>
</dbReference>
<keyword evidence="1" id="KW-1133">Transmembrane helix</keyword>
<keyword evidence="1" id="KW-0472">Membrane</keyword>
<evidence type="ECO:0008006" key="4">
    <source>
        <dbReference type="Google" id="ProtNLM"/>
    </source>
</evidence>
<organism evidence="2 3">
    <name type="scientific">Stackebrandtia nassauensis (strain DSM 44728 / CIP 108903 / NRRL B-16338 / NBRC 102104 / LLR-40K-21)</name>
    <dbReference type="NCBI Taxonomy" id="446470"/>
    <lineage>
        <taxon>Bacteria</taxon>
        <taxon>Bacillati</taxon>
        <taxon>Actinomycetota</taxon>
        <taxon>Actinomycetes</taxon>
        <taxon>Glycomycetales</taxon>
        <taxon>Glycomycetaceae</taxon>
        <taxon>Stackebrandtia</taxon>
    </lineage>
</organism>
<keyword evidence="3" id="KW-1185">Reference proteome</keyword>
<evidence type="ECO:0000256" key="1">
    <source>
        <dbReference type="SAM" id="Phobius"/>
    </source>
</evidence>
<protein>
    <recommendedName>
        <fullName evidence="4">DUF4878 domain-containing protein</fullName>
    </recommendedName>
</protein>
<dbReference type="AlphaFoldDB" id="D3QBP3"/>
<dbReference type="KEGG" id="sna:Snas_3255"/>
<feature type="transmembrane region" description="Helical" evidence="1">
    <location>
        <begin position="17"/>
        <end position="34"/>
    </location>
</feature>
<accession>D3QBP3</accession>
<reference evidence="2 3" key="1">
    <citation type="journal article" date="2009" name="Stand. Genomic Sci.">
        <title>Complete genome sequence of Stackebrandtia nassauensis type strain (LLR-40K-21).</title>
        <authorList>
            <person name="Munk C."/>
            <person name="Lapidus A."/>
            <person name="Copeland A."/>
            <person name="Jando M."/>
            <person name="Mayilraj S."/>
            <person name="Glavina Del Rio T."/>
            <person name="Nolan M."/>
            <person name="Chen F."/>
            <person name="Lucas S."/>
            <person name="Tice H."/>
            <person name="Cheng J.F."/>
            <person name="Han C."/>
            <person name="Detter J.C."/>
            <person name="Bruce D."/>
            <person name="Goodwin L."/>
            <person name="Chain P."/>
            <person name="Pitluck S."/>
            <person name="Goker M."/>
            <person name="Ovchinikova G."/>
            <person name="Pati A."/>
            <person name="Ivanova N."/>
            <person name="Mavromatis K."/>
            <person name="Chen A."/>
            <person name="Palaniappan K."/>
            <person name="Land M."/>
            <person name="Hauser L."/>
            <person name="Chang Y.J."/>
            <person name="Jeffries C.D."/>
            <person name="Bristow J."/>
            <person name="Eisen J.A."/>
            <person name="Markowitz V."/>
            <person name="Hugenholtz P."/>
            <person name="Kyrpides N.C."/>
            <person name="Klenk H.P."/>
        </authorList>
    </citation>
    <scope>NUCLEOTIDE SEQUENCE [LARGE SCALE GENOMIC DNA]</scope>
    <source>
        <strain evidence="3">DSM 44728 / CIP 108903 / NRRL B-16338 / NBRC 102104 / LLR-40K-21</strain>
    </source>
</reference>
<keyword evidence="1" id="KW-0812">Transmembrane</keyword>
<gene>
    <name evidence="2" type="ordered locus">Snas_3255</name>
</gene>
<evidence type="ECO:0000313" key="3">
    <source>
        <dbReference type="Proteomes" id="UP000000844"/>
    </source>
</evidence>
<sequence>MEPDTELPTRRRRLRRFVIGGVILVVGVASWITIDELSGPDETVERFLTAAKNRDVDAALAEVLPKTLNEIRTDDPDVYTEHDGEDAFLTDKAMRTDWDFGWISAGPKGVINESGTATVSAEITGLGQTKTAVFELTETKHGWMLDDPFVYVSLPYTPLTYLDIDGVRAEDPALEMIDPRPSFPVFPGTHRFFDDLPADVDVASSPKRTKLLAQTKWDDDGNAPAVRLGELTLNGDLLDQARRSIRSLFDTCAATKEAVPEPSDDHVNQGCPFEMQIEFDIGDEVFQAREDHPVTWDVKTPPEFDIVDVRDEDPDKAWALNSFEAQPVKPGRLVVSGVAEGFYGTNRNLKFSFDCEFAPRGLRGRLDSDDAIAMRLLPESEAELVIVNEKDDGCSFEHTFVPKGR</sequence>
<dbReference type="Proteomes" id="UP000000844">
    <property type="component" value="Chromosome"/>
</dbReference>
<dbReference type="HOGENOM" id="CLU_737522_0_0_11"/>
<evidence type="ECO:0000313" key="2">
    <source>
        <dbReference type="EMBL" id="ADD42925.1"/>
    </source>
</evidence>